<feature type="domain" description="Nuclear Testis protein N-terminal" evidence="3">
    <location>
        <begin position="16"/>
        <end position="754"/>
    </location>
</feature>
<dbReference type="AlphaFoldDB" id="A0A8C5YTV9"/>
<accession>A0A8C5YTV9</accession>
<reference evidence="4" key="1">
    <citation type="submission" date="2025-08" db="UniProtKB">
        <authorList>
            <consortium name="Ensembl"/>
        </authorList>
    </citation>
    <scope>IDENTIFICATION</scope>
</reference>
<dbReference type="GeneTree" id="ENSGT00410000025793"/>
<evidence type="ECO:0000313" key="5">
    <source>
        <dbReference type="Proteomes" id="UP000694407"/>
    </source>
</evidence>
<sequence>DAAMGALPAVGNPPGMNVNPGAHMSAFQGLPFLPAAPVPTHQLFWEPPLAPRVTAPISQGNPLVLSTYPGQPYVPGLSTFGQCGPQLRPEGPPDIHNIAHTQAPLNPSGAFCGGVEHPAPFLVAPSALRTTVPASASGGIQNYGLHWHLGLRPPAPPPFTDLAPIVFPMNACQWPGTEYGEGALPTFQAAVPPDDSSGPQSNYEDFRCWQRFKTLVHRHLPQTPDVGALSCFLIPVLWSLSELEPTITMEEALWKGMQEWQRTSNFDRMAFYETAEKYMEFEAAEEMEDPRMQLSGVFQCQPPSVSLRRDFPRPPAPKAVQQPGRAPSFPQKPLMVSKVCQGPRQVVVPNKNFTFSMGHSVFQEQPLAPEIHATHFVELPKRKAPETKMCETKVPEEIPPEVIQELMDILDELVGPTNIATWEPFHLSIEDIAANLGEEGLEHQPMEDDLYPDPSLLSYIDEGFVNKMETMINPHFLEELLSSESYINIVDITKQLEQEEGLIPNQVEEGRRVSQGCGWGKKGRRRRDSRASEAAASQGAEKRKHCTDQGVCMQNWPPEVTSQDVKRRRATEPELLGPKDTAILPSCQVSPSLGAIWSNHPPQDRRSSSPNLRGKGAGGHRGANSSGGPYGTANGCSMDNDLQCLDFLLVSQHCLLPWALCQSQGPRMEPLCSGDQAPQAPPAQTGSLFPHPPPAAMSKKSALTGRSCKVEKMPRPRPPLEVTGGKDLHLKQVRTSQPQKRKCKAPSNSKKKRRLYGQ</sequence>
<feature type="region of interest" description="Disordered" evidence="2">
    <location>
        <begin position="667"/>
        <end position="758"/>
    </location>
</feature>
<organism evidence="4 5">
    <name type="scientific">Marmota marmota marmota</name>
    <name type="common">Alpine marmot</name>
    <dbReference type="NCBI Taxonomy" id="9994"/>
    <lineage>
        <taxon>Eukaryota</taxon>
        <taxon>Metazoa</taxon>
        <taxon>Chordata</taxon>
        <taxon>Craniata</taxon>
        <taxon>Vertebrata</taxon>
        <taxon>Euteleostomi</taxon>
        <taxon>Mammalia</taxon>
        <taxon>Eutheria</taxon>
        <taxon>Euarchontoglires</taxon>
        <taxon>Glires</taxon>
        <taxon>Rodentia</taxon>
        <taxon>Sciuromorpha</taxon>
        <taxon>Sciuridae</taxon>
        <taxon>Xerinae</taxon>
        <taxon>Marmotini</taxon>
        <taxon>Marmota</taxon>
    </lineage>
</organism>
<dbReference type="PANTHER" id="PTHR22879">
    <property type="entry name" value="NUT FAMILY MEMBER 1"/>
    <property type="match status" value="1"/>
</dbReference>
<dbReference type="PANTHER" id="PTHR22879:SF14">
    <property type="entry name" value="NUT FAMILY MEMBER 2A-RELATED"/>
    <property type="match status" value="1"/>
</dbReference>
<dbReference type="Proteomes" id="UP000694407">
    <property type="component" value="Unplaced"/>
</dbReference>
<dbReference type="InterPro" id="IPR024309">
    <property type="entry name" value="NUT_N"/>
</dbReference>
<feature type="compositionally biased region" description="Basic residues" evidence="2">
    <location>
        <begin position="739"/>
        <end position="758"/>
    </location>
</feature>
<feature type="region of interest" description="Disordered" evidence="2">
    <location>
        <begin position="308"/>
        <end position="331"/>
    </location>
</feature>
<dbReference type="Ensembl" id="ENSMMMT00000005827.1">
    <property type="protein sequence ID" value="ENSMMMP00000005107.1"/>
    <property type="gene ID" value="ENSMMMG00000004665.1"/>
</dbReference>
<dbReference type="InterPro" id="IPR024310">
    <property type="entry name" value="NUT"/>
</dbReference>
<dbReference type="Pfam" id="PF12881">
    <property type="entry name" value="NUT"/>
    <property type="match status" value="1"/>
</dbReference>
<proteinExistence type="inferred from homology"/>
<reference evidence="4" key="2">
    <citation type="submission" date="2025-09" db="UniProtKB">
        <authorList>
            <consortium name="Ensembl"/>
        </authorList>
    </citation>
    <scope>IDENTIFICATION</scope>
</reference>
<feature type="region of interest" description="Disordered" evidence="2">
    <location>
        <begin position="513"/>
        <end position="627"/>
    </location>
</feature>
<evidence type="ECO:0000259" key="3">
    <source>
        <dbReference type="Pfam" id="PF12881"/>
    </source>
</evidence>
<protein>
    <recommendedName>
        <fullName evidence="3">Nuclear Testis protein N-terminal domain-containing protein</fullName>
    </recommendedName>
</protein>
<comment type="similarity">
    <text evidence="1">Belongs to the NUT family.</text>
</comment>
<keyword evidence="5" id="KW-1185">Reference proteome</keyword>
<evidence type="ECO:0000256" key="2">
    <source>
        <dbReference type="SAM" id="MobiDB-lite"/>
    </source>
</evidence>
<evidence type="ECO:0000313" key="4">
    <source>
        <dbReference type="Ensembl" id="ENSMMMP00000005107.1"/>
    </source>
</evidence>
<name>A0A8C5YTV9_MARMA</name>
<evidence type="ECO:0000256" key="1">
    <source>
        <dbReference type="ARBA" id="ARBA00010586"/>
    </source>
</evidence>